<dbReference type="InterPro" id="IPR020845">
    <property type="entry name" value="AMP-binding_CS"/>
</dbReference>
<reference evidence="5 6" key="1">
    <citation type="submission" date="2020-03" db="EMBL/GenBank/DDBJ databases">
        <title>WGS of the type strain of Planosporangium spp.</title>
        <authorList>
            <person name="Thawai C."/>
        </authorList>
    </citation>
    <scope>NUCLEOTIDE SEQUENCE [LARGE SCALE GENOMIC DNA]</scope>
    <source>
        <strain evidence="5 6">TBRC 5610</strain>
    </source>
</reference>
<evidence type="ECO:0000256" key="1">
    <source>
        <dbReference type="ARBA" id="ARBA00006432"/>
    </source>
</evidence>
<evidence type="ECO:0000259" key="3">
    <source>
        <dbReference type="Pfam" id="PF00501"/>
    </source>
</evidence>
<dbReference type="InterPro" id="IPR025110">
    <property type="entry name" value="AMP-bd_C"/>
</dbReference>
<feature type="domain" description="AMP-binding enzyme C-terminal" evidence="4">
    <location>
        <begin position="425"/>
        <end position="500"/>
    </location>
</feature>
<protein>
    <submittedName>
        <fullName evidence="5">Acyl--CoA ligase</fullName>
    </submittedName>
</protein>
<dbReference type="PANTHER" id="PTHR43201:SF5">
    <property type="entry name" value="MEDIUM-CHAIN ACYL-COA LIGASE ACSF2, MITOCHONDRIAL"/>
    <property type="match status" value="1"/>
</dbReference>
<dbReference type="InterPro" id="IPR000873">
    <property type="entry name" value="AMP-dep_synth/lig_dom"/>
</dbReference>
<gene>
    <name evidence="5" type="ORF">HC031_09125</name>
</gene>
<feature type="domain" description="AMP-dependent synthetase/ligase" evidence="3">
    <location>
        <begin position="24"/>
        <end position="374"/>
    </location>
</feature>
<sequence length="515" mass="55046">MQRDLLPNGTLYGLPHGDVLAALESVVTAHPDHLAVVDDHMRLTYRQLWSLVAARSEALRASGIGPGDRVAIVAESSAHYLVSVLAVWRAHAVIVTIYPSSGSSDMRYSVELADPVLLLTDGHCDLSAVPLQDMQLPVASVDRFDVTHVRRVAAPTPQSVREQLAMICFSSGTTSRPKAIMVSSLAIYNCAETYREVWRLGPDDTTVVALPLAWMYGLASTSLATLIGGGTVVVLQRGRPDVIAATIEREGGTFLPGVTATFAKLAEIARDQPDWRWFQTLRLCISGGEPRNEVAFELFRQATGTAVLDAYCASECLPLVTYDPEVDTTPKPGSAGRLVPRAKLKVLRADGTDVGVGEVGEALSAGPGLMLGYWGDEDATCEALTPEGWYRTKDLVRIDADGYVFVVGRLSDLIIRGGTNISPAEVETVLREHADVADAGVVGLPDDTYGQAVVAAVVPRAGHAVDAAELIAFARSRLAPYKVPSRIVTVPALPVGSTGKLSRKELLNQLLAHDA</sequence>
<comment type="similarity">
    <text evidence="1">Belongs to the ATP-dependent AMP-binding enzyme family.</text>
</comment>
<dbReference type="PANTHER" id="PTHR43201">
    <property type="entry name" value="ACYL-COA SYNTHETASE"/>
    <property type="match status" value="1"/>
</dbReference>
<dbReference type="EMBL" id="JAATVY010000004">
    <property type="protein sequence ID" value="NJC69879.1"/>
    <property type="molecule type" value="Genomic_DNA"/>
</dbReference>
<proteinExistence type="inferred from homology"/>
<dbReference type="InterPro" id="IPR042099">
    <property type="entry name" value="ANL_N_sf"/>
</dbReference>
<evidence type="ECO:0000313" key="6">
    <source>
        <dbReference type="Proteomes" id="UP000722989"/>
    </source>
</evidence>
<dbReference type="Pfam" id="PF13193">
    <property type="entry name" value="AMP-binding_C"/>
    <property type="match status" value="1"/>
</dbReference>
<dbReference type="Gene3D" id="3.40.50.12780">
    <property type="entry name" value="N-terminal domain of ligase-like"/>
    <property type="match status" value="1"/>
</dbReference>
<comment type="caution">
    <text evidence="5">The sequence shown here is derived from an EMBL/GenBank/DDBJ whole genome shotgun (WGS) entry which is preliminary data.</text>
</comment>
<evidence type="ECO:0000313" key="5">
    <source>
        <dbReference type="EMBL" id="NJC69879.1"/>
    </source>
</evidence>
<dbReference type="Pfam" id="PF00501">
    <property type="entry name" value="AMP-binding"/>
    <property type="match status" value="1"/>
</dbReference>
<dbReference type="PROSITE" id="PS00455">
    <property type="entry name" value="AMP_BINDING"/>
    <property type="match status" value="1"/>
</dbReference>
<dbReference type="SUPFAM" id="SSF56801">
    <property type="entry name" value="Acetyl-CoA synthetase-like"/>
    <property type="match status" value="1"/>
</dbReference>
<dbReference type="InterPro" id="IPR045851">
    <property type="entry name" value="AMP-bd_C_sf"/>
</dbReference>
<dbReference type="Gene3D" id="3.30.300.30">
    <property type="match status" value="1"/>
</dbReference>
<evidence type="ECO:0000256" key="2">
    <source>
        <dbReference type="ARBA" id="ARBA00022598"/>
    </source>
</evidence>
<dbReference type="GO" id="GO:0016874">
    <property type="term" value="F:ligase activity"/>
    <property type="evidence" value="ECO:0007669"/>
    <property type="project" value="UniProtKB-KW"/>
</dbReference>
<evidence type="ECO:0000259" key="4">
    <source>
        <dbReference type="Pfam" id="PF13193"/>
    </source>
</evidence>
<organism evidence="5 6">
    <name type="scientific">Planosporangium thailandense</name>
    <dbReference type="NCBI Taxonomy" id="765197"/>
    <lineage>
        <taxon>Bacteria</taxon>
        <taxon>Bacillati</taxon>
        <taxon>Actinomycetota</taxon>
        <taxon>Actinomycetes</taxon>
        <taxon>Micromonosporales</taxon>
        <taxon>Micromonosporaceae</taxon>
        <taxon>Planosporangium</taxon>
    </lineage>
</organism>
<dbReference type="Proteomes" id="UP000722989">
    <property type="component" value="Unassembled WGS sequence"/>
</dbReference>
<dbReference type="RefSeq" id="WP_167924747.1">
    <property type="nucleotide sequence ID" value="NZ_JAATVY010000004.1"/>
</dbReference>
<keyword evidence="2 5" id="KW-0436">Ligase</keyword>
<keyword evidence="6" id="KW-1185">Reference proteome</keyword>
<name>A0ABX0XX94_9ACTN</name>
<accession>A0ABX0XX94</accession>